<evidence type="ECO:0000313" key="1">
    <source>
        <dbReference type="EMBL" id="KAJ4450847.1"/>
    </source>
</evidence>
<dbReference type="PANTHER" id="PTHR45913">
    <property type="entry name" value="EPM2A-INTERACTING PROTEIN 1"/>
    <property type="match status" value="1"/>
</dbReference>
<dbReference type="Proteomes" id="UP001148838">
    <property type="component" value="Unassembled WGS sequence"/>
</dbReference>
<protein>
    <recommendedName>
        <fullName evidence="3">HAT C-terminal dimerisation domain-containing protein</fullName>
    </recommendedName>
</protein>
<keyword evidence="2" id="KW-1185">Reference proteome</keyword>
<gene>
    <name evidence="1" type="ORF">ANN_02278</name>
</gene>
<comment type="caution">
    <text evidence="1">The sequence shown here is derived from an EMBL/GenBank/DDBJ whole genome shotgun (WGS) entry which is preliminary data.</text>
</comment>
<accession>A0ABQ8TXL4</accession>
<proteinExistence type="predicted"/>
<dbReference type="PANTHER" id="PTHR45913:SF19">
    <property type="entry name" value="LOW QUALITY PROTEIN: ZINC FINGER BED DOMAIN-CONTAINING PROTEIN 5-LIKE"/>
    <property type="match status" value="1"/>
</dbReference>
<reference evidence="1 2" key="1">
    <citation type="journal article" date="2022" name="Allergy">
        <title>Genome assembly and annotation of Periplaneta americana reveal a comprehensive cockroach allergen profile.</title>
        <authorList>
            <person name="Wang L."/>
            <person name="Xiong Q."/>
            <person name="Saelim N."/>
            <person name="Wang L."/>
            <person name="Nong W."/>
            <person name="Wan A.T."/>
            <person name="Shi M."/>
            <person name="Liu X."/>
            <person name="Cao Q."/>
            <person name="Hui J.H.L."/>
            <person name="Sookrung N."/>
            <person name="Leung T.F."/>
            <person name="Tungtrongchitr A."/>
            <person name="Tsui S.K.W."/>
        </authorList>
    </citation>
    <scope>NUCLEOTIDE SEQUENCE [LARGE SCALE GENOMIC DNA]</scope>
    <source>
        <strain evidence="1">PWHHKU_190912</strain>
    </source>
</reference>
<name>A0ABQ8TXL4_PERAM</name>
<evidence type="ECO:0000313" key="2">
    <source>
        <dbReference type="Proteomes" id="UP001148838"/>
    </source>
</evidence>
<dbReference type="EMBL" id="JAJSOF020000001">
    <property type="protein sequence ID" value="KAJ4450847.1"/>
    <property type="molecule type" value="Genomic_DNA"/>
</dbReference>
<organism evidence="1 2">
    <name type="scientific">Periplaneta americana</name>
    <name type="common">American cockroach</name>
    <name type="synonym">Blatta americana</name>
    <dbReference type="NCBI Taxonomy" id="6978"/>
    <lineage>
        <taxon>Eukaryota</taxon>
        <taxon>Metazoa</taxon>
        <taxon>Ecdysozoa</taxon>
        <taxon>Arthropoda</taxon>
        <taxon>Hexapoda</taxon>
        <taxon>Insecta</taxon>
        <taxon>Pterygota</taxon>
        <taxon>Neoptera</taxon>
        <taxon>Polyneoptera</taxon>
        <taxon>Dictyoptera</taxon>
        <taxon>Blattodea</taxon>
        <taxon>Blattoidea</taxon>
        <taxon>Blattidae</taxon>
        <taxon>Blattinae</taxon>
        <taxon>Periplaneta</taxon>
    </lineage>
</organism>
<sequence length="260" mass="29574">MKFEAEGMVNFWTSSQVKREYSELYNGALEIIIQFASTYLCEKEFSSLTLIKTKYRNRLDVCDDLRLKLTSIQTTMQESAGSSISLMRGMRPLSIYRPAAAFVTKEKNPGEPSNTDLEIYDVSIICQPDRSRLVPVAWQQWSEMEALIPSPAACEVRSVIKFFNAQSIASIEIHRQLCQVYGPNISLSLSLSLQEIPVLRVLFILDVRICIFVRDRAYLLVFRTEPIRGAYSQCNTCCADHTNWHHGVPNFTDGFIDAPP</sequence>
<evidence type="ECO:0008006" key="3">
    <source>
        <dbReference type="Google" id="ProtNLM"/>
    </source>
</evidence>